<dbReference type="Gene3D" id="3.40.50.300">
    <property type="entry name" value="P-loop containing nucleotide triphosphate hydrolases"/>
    <property type="match status" value="2"/>
</dbReference>
<dbReference type="PANTHER" id="PTHR19848">
    <property type="entry name" value="WD40 REPEAT PROTEIN"/>
    <property type="match status" value="1"/>
</dbReference>
<dbReference type="InterPro" id="IPR003593">
    <property type="entry name" value="AAA+_ATPase"/>
</dbReference>
<feature type="repeat" description="WD" evidence="3">
    <location>
        <begin position="1472"/>
        <end position="1513"/>
    </location>
</feature>
<dbReference type="InterPro" id="IPR001680">
    <property type="entry name" value="WD40_rpt"/>
</dbReference>
<feature type="domain" description="AAA+ ATPase" evidence="4">
    <location>
        <begin position="717"/>
        <end position="885"/>
    </location>
</feature>
<dbReference type="InterPro" id="IPR011047">
    <property type="entry name" value="Quinoprotein_ADH-like_sf"/>
</dbReference>
<dbReference type="SMART" id="SM00320">
    <property type="entry name" value="WD40"/>
    <property type="match status" value="7"/>
</dbReference>
<evidence type="ECO:0000256" key="1">
    <source>
        <dbReference type="ARBA" id="ARBA00022574"/>
    </source>
</evidence>
<accession>A0A0H2R3N1</accession>
<dbReference type="PANTHER" id="PTHR19848:SF8">
    <property type="entry name" value="F-BOX AND WD REPEAT DOMAIN CONTAINING 7"/>
    <property type="match status" value="1"/>
</dbReference>
<dbReference type="InParanoid" id="A0A0H2R3N1"/>
<protein>
    <recommendedName>
        <fullName evidence="4">AAA+ ATPase domain-containing protein</fullName>
    </recommendedName>
</protein>
<keyword evidence="2" id="KW-0677">Repeat</keyword>
<dbReference type="Pfam" id="PF00400">
    <property type="entry name" value="WD40"/>
    <property type="match status" value="7"/>
</dbReference>
<keyword evidence="6" id="KW-1185">Reference proteome</keyword>
<sequence length="1574" mass="174798">MPRSSCRTFRTWRTQCVSRASAWLLSDIIQQTIFIDVYCKKGQIRQVIETQFSARLDGFLRDLKDTSHKFEVAMLLQIACEIDQIAYESSDSFLLKRLRPAEQQPLGEGCLRDTRVGTLQKVRAWLNDPNSNNILWIVGPPGVGKSTIATTIVRDDNYPCVKFFATRNFPDLRDTRRIWPTIAHSLAKRHDRLKAAIMRALGKKRNIDVGDDTAFDQFQNLIKEPLEAHSKENASASRSRANTYPVIMIDALDECETGKSWDSFLKSFGSWPNGIKLIITSRDNEELHDRLGGACRLDLAPGDSTDDVEVFFVVKFGEMKSRPDFKKFGLGSDWPGDTDIQDMKDYAAGLFIWADMVINYVAPNNTAGFDPTERLRRVLSDVRDEGRLGIKGENRVDNLYARIIYDAFVLAKDEERKRAKRILATILLVKAPLRKEDLHDVLWSDKWNSRIVVESTLSNLRPIIPAPEDKIRVFHKSVSDFGLSLERSSAALLRFIPDDVDRRSYIIDVEGENKELALACLRLMSRTLSRSSSSTCTNGSAGSAETLWEQAQSNSFSYSWQHWIGHLEDAGSVYHALLPNLKSLRGAMEVAYGGLERFSGELRMVCIEAVALIDSVCCSMELAVRCIDTISHGESDFKTLQNEVDERTKSLDVVRDHFQIAVVLRREFSTMDDSSMDRILRRKFMPSDQSKLDDECIPGTRTGILSKAKDWLKDPNSPNILWIVGAPGAGKSAIAATLMKEFSSKYICGGFFAKRDISERGDPTCIWRTLAYELMRSNAGVGGSIMEAMFLDGLSKTRNQENYLDLIIKAAEIQQCLPVVVVIDALDECFTNLEDDEPSKTFLRTVADCADLSQSFKLVITSRDLADIRCVLSGVSHEIVLPTGTETSVEARADIETFFQSKLAHLPRTSYWLSEDILSQLVEQSAGSFIWAKMVVGLVMLNADGSLEDIVTGNMLGSAEDVDILYAKVLVETLGQLSEKERCTARAILSAIVLAKDPLERGFLEQLPDNDINTAKKVFGDLRSIIAVDENLSVRIPHKSFSDFFLHEGRCSNAMRQLKLSTGEQNTYLIRKKDDNATLAIACLYWMKNNLAFNACSIPTSHLMNESLQQLEVEHMDLTLVYTCRYWGEHLRQATRDNGFRAQAQPLLHTFFHQKALSWLEVLSLAKAVTSAKESLMAAWENFEGYDNDLAVFADDILKFVTHFEYPIAMAAPHVYVSALPFSPSNSRIFQVYAPRFPNLFSVTSGRREDWGDAPVKGDGHDNDVRCVSFFPDGSRLASAAASRDQSVHIWNSRTGKAISPPFKHDSDVWSTGMAVSPDGKFIASGGGKGALSIWDSETGARKLNLTGAHGESVAFSPDGSRIVTSSGKKTVKVWDTASGKLCLGRMTGHTGLVCSVAFSPDGTLIASGSHDDTIRIWDATTGKSHGEPLVEHSNSVLCLTFTADGHYLASGSLDDTIRLWDVIDGFTQTSFINSGSPVYSISFSPKSEILASGHNDGSLHFWDLRDGELHQLCNPIHGHTKDVNSIAFSSDGLLLASGSDDKSIKIWAVPTVTTCEASHGALANLKHDPPLIS</sequence>
<dbReference type="SMART" id="SM00382">
    <property type="entry name" value="AAA"/>
    <property type="match status" value="2"/>
</dbReference>
<dbReference type="PRINTS" id="PR00320">
    <property type="entry name" value="GPROTEINBRPT"/>
</dbReference>
<keyword evidence="1 3" id="KW-0853">WD repeat</keyword>
<name>A0A0H2R3N1_9AGAM</name>
<evidence type="ECO:0000259" key="4">
    <source>
        <dbReference type="SMART" id="SM00382"/>
    </source>
</evidence>
<dbReference type="SUPFAM" id="SSF52540">
    <property type="entry name" value="P-loop containing nucleoside triphosphate hydrolases"/>
    <property type="match status" value="2"/>
</dbReference>
<dbReference type="InterPro" id="IPR019775">
    <property type="entry name" value="WD40_repeat_CS"/>
</dbReference>
<feature type="repeat" description="WD" evidence="3">
    <location>
        <begin position="1430"/>
        <end position="1463"/>
    </location>
</feature>
<dbReference type="PROSITE" id="PS00678">
    <property type="entry name" value="WD_REPEATS_1"/>
    <property type="match status" value="4"/>
</dbReference>
<dbReference type="Gene3D" id="2.130.10.10">
    <property type="entry name" value="YVTN repeat-like/Quinoprotein amine dehydrogenase"/>
    <property type="match status" value="3"/>
</dbReference>
<dbReference type="InterPro" id="IPR020472">
    <property type="entry name" value="WD40_PAC1"/>
</dbReference>
<evidence type="ECO:0000313" key="6">
    <source>
        <dbReference type="Proteomes" id="UP000053477"/>
    </source>
</evidence>
<proteinExistence type="predicted"/>
<evidence type="ECO:0000256" key="2">
    <source>
        <dbReference type="ARBA" id="ARBA00022737"/>
    </source>
</evidence>
<dbReference type="InterPro" id="IPR027417">
    <property type="entry name" value="P-loop_NTPase"/>
</dbReference>
<evidence type="ECO:0000313" key="5">
    <source>
        <dbReference type="EMBL" id="KLO06419.1"/>
    </source>
</evidence>
<dbReference type="CDD" id="cd00200">
    <property type="entry name" value="WD40"/>
    <property type="match status" value="1"/>
</dbReference>
<dbReference type="InterPro" id="IPR015943">
    <property type="entry name" value="WD40/YVTN_repeat-like_dom_sf"/>
</dbReference>
<dbReference type="Pfam" id="PF24883">
    <property type="entry name" value="NPHP3_N"/>
    <property type="match status" value="2"/>
</dbReference>
<reference evidence="5 6" key="1">
    <citation type="submission" date="2015-04" db="EMBL/GenBank/DDBJ databases">
        <title>Complete genome sequence of Schizopora paradoxa KUC8140, a cosmopolitan wood degrader in East Asia.</title>
        <authorList>
            <consortium name="DOE Joint Genome Institute"/>
            <person name="Min B."/>
            <person name="Park H."/>
            <person name="Jang Y."/>
            <person name="Kim J.-J."/>
            <person name="Kim K.H."/>
            <person name="Pangilinan J."/>
            <person name="Lipzen A."/>
            <person name="Riley R."/>
            <person name="Grigoriev I.V."/>
            <person name="Spatafora J.W."/>
            <person name="Choi I.-G."/>
        </authorList>
    </citation>
    <scope>NUCLEOTIDE SEQUENCE [LARGE SCALE GENOMIC DNA]</scope>
    <source>
        <strain evidence="5 6">KUC8140</strain>
    </source>
</reference>
<dbReference type="SUPFAM" id="SSF50998">
    <property type="entry name" value="Quinoprotein alcohol dehydrogenase-like"/>
    <property type="match status" value="1"/>
</dbReference>
<feature type="repeat" description="WD" evidence="3">
    <location>
        <begin position="1314"/>
        <end position="1345"/>
    </location>
</feature>
<dbReference type="STRING" id="27342.A0A0H2R3N1"/>
<organism evidence="5 6">
    <name type="scientific">Schizopora paradoxa</name>
    <dbReference type="NCBI Taxonomy" id="27342"/>
    <lineage>
        <taxon>Eukaryota</taxon>
        <taxon>Fungi</taxon>
        <taxon>Dikarya</taxon>
        <taxon>Basidiomycota</taxon>
        <taxon>Agaricomycotina</taxon>
        <taxon>Agaricomycetes</taxon>
        <taxon>Hymenochaetales</taxon>
        <taxon>Schizoporaceae</taxon>
        <taxon>Schizopora</taxon>
    </lineage>
</organism>
<dbReference type="Proteomes" id="UP000053477">
    <property type="component" value="Unassembled WGS sequence"/>
</dbReference>
<dbReference type="PROSITE" id="PS50082">
    <property type="entry name" value="WD_REPEATS_2"/>
    <property type="match status" value="7"/>
</dbReference>
<dbReference type="EMBL" id="KQ086209">
    <property type="protein sequence ID" value="KLO06419.1"/>
    <property type="molecule type" value="Genomic_DNA"/>
</dbReference>
<feature type="repeat" description="WD" evidence="3">
    <location>
        <begin position="1353"/>
        <end position="1381"/>
    </location>
</feature>
<dbReference type="PROSITE" id="PS50294">
    <property type="entry name" value="WD_REPEATS_REGION"/>
    <property type="match status" value="4"/>
</dbReference>
<gene>
    <name evidence="5" type="ORF">SCHPADRAFT_690865</name>
</gene>
<feature type="repeat" description="WD" evidence="3">
    <location>
        <begin position="1387"/>
        <end position="1428"/>
    </location>
</feature>
<feature type="domain" description="AAA+ ATPase" evidence="4">
    <location>
        <begin position="131"/>
        <end position="303"/>
    </location>
</feature>
<feature type="repeat" description="WD" evidence="3">
    <location>
        <begin position="1517"/>
        <end position="1548"/>
    </location>
</feature>
<dbReference type="OrthoDB" id="538223at2759"/>
<dbReference type="InterPro" id="IPR056884">
    <property type="entry name" value="NPHP3-like_N"/>
</dbReference>
<evidence type="ECO:0000256" key="3">
    <source>
        <dbReference type="PROSITE-ProRule" id="PRU00221"/>
    </source>
</evidence>
<feature type="repeat" description="WD" evidence="3">
    <location>
        <begin position="1258"/>
        <end position="1301"/>
    </location>
</feature>